<evidence type="ECO:0000313" key="2">
    <source>
        <dbReference type="EMBL" id="MBC8591465.1"/>
    </source>
</evidence>
<protein>
    <submittedName>
        <fullName evidence="2">Uncharacterized protein</fullName>
    </submittedName>
</protein>
<keyword evidence="3" id="KW-1185">Reference proteome</keyword>
<dbReference type="EMBL" id="JACRTK010000004">
    <property type="protein sequence ID" value="MBC8591465.1"/>
    <property type="molecule type" value="Genomic_DNA"/>
</dbReference>
<evidence type="ECO:0000313" key="3">
    <source>
        <dbReference type="Proteomes" id="UP000601522"/>
    </source>
</evidence>
<dbReference type="PROSITE" id="PS51257">
    <property type="entry name" value="PROKAR_LIPOPROTEIN"/>
    <property type="match status" value="1"/>
</dbReference>
<dbReference type="RefSeq" id="WP_249324328.1">
    <property type="nucleotide sequence ID" value="NZ_JACRTK010000004.1"/>
</dbReference>
<gene>
    <name evidence="2" type="ORF">H8689_10115</name>
</gene>
<evidence type="ECO:0000256" key="1">
    <source>
        <dbReference type="SAM" id="MobiDB-lite"/>
    </source>
</evidence>
<name>A0A926INH6_9FIRM</name>
<reference evidence="2 3" key="1">
    <citation type="submission" date="2020-08" db="EMBL/GenBank/DDBJ databases">
        <title>Genome public.</title>
        <authorList>
            <person name="Liu C."/>
            <person name="Sun Q."/>
        </authorList>
    </citation>
    <scope>NUCLEOTIDE SEQUENCE [LARGE SCALE GENOMIC DNA]</scope>
    <source>
        <strain evidence="2 3">NSJ-26</strain>
    </source>
</reference>
<comment type="caution">
    <text evidence="2">The sequence shown here is derived from an EMBL/GenBank/DDBJ whole genome shotgun (WGS) entry which is preliminary data.</text>
</comment>
<dbReference type="AlphaFoldDB" id="A0A926INH6"/>
<feature type="region of interest" description="Disordered" evidence="1">
    <location>
        <begin position="30"/>
        <end position="55"/>
    </location>
</feature>
<proteinExistence type="predicted"/>
<organism evidence="2 3">
    <name type="scientific">Wansuia hejianensis</name>
    <dbReference type="NCBI Taxonomy" id="2763667"/>
    <lineage>
        <taxon>Bacteria</taxon>
        <taxon>Bacillati</taxon>
        <taxon>Bacillota</taxon>
        <taxon>Clostridia</taxon>
        <taxon>Lachnospirales</taxon>
        <taxon>Lachnospiraceae</taxon>
        <taxon>Wansuia</taxon>
    </lineage>
</organism>
<dbReference type="Proteomes" id="UP000601522">
    <property type="component" value="Unassembled WGS sequence"/>
</dbReference>
<accession>A0A926INH6</accession>
<sequence>MSRKNLKLISLALSLMLIFIGLAGCKADKSNESDNMGKDNNSIVENSDEKRLVFH</sequence>